<gene>
    <name evidence="1" type="ORF">BLSMQ_0623</name>
</gene>
<dbReference type="AlphaFoldDB" id="A0A1D7W011"/>
<dbReference type="EMBL" id="CP017150">
    <property type="protein sequence ID" value="AOP52337.1"/>
    <property type="molecule type" value="Genomic_DNA"/>
</dbReference>
<evidence type="ECO:0000313" key="1">
    <source>
        <dbReference type="EMBL" id="AOP52337.1"/>
    </source>
</evidence>
<dbReference type="KEGG" id="blin:BLSMQ_0623"/>
<sequence>MNLIPVDLHLRAGAQIPARGTDVERVVTTFDAPPVFSALRTSWRNTLSG</sequence>
<name>A0A1D7W011_BREAU</name>
<accession>A0A1D7W011</accession>
<protein>
    <submittedName>
        <fullName evidence="1">Uncharacterized protein</fullName>
    </submittedName>
</protein>
<dbReference type="PATRIC" id="fig|1703.10.peg.645"/>
<proteinExistence type="predicted"/>
<organism evidence="1 2">
    <name type="scientific">Brevibacterium aurantiacum</name>
    <dbReference type="NCBI Taxonomy" id="273384"/>
    <lineage>
        <taxon>Bacteria</taxon>
        <taxon>Bacillati</taxon>
        <taxon>Actinomycetota</taxon>
        <taxon>Actinomycetes</taxon>
        <taxon>Micrococcales</taxon>
        <taxon>Brevibacteriaceae</taxon>
        <taxon>Brevibacterium</taxon>
    </lineage>
</organism>
<evidence type="ECO:0000313" key="2">
    <source>
        <dbReference type="Proteomes" id="UP000094793"/>
    </source>
</evidence>
<reference evidence="2" key="1">
    <citation type="submission" date="2016-09" db="EMBL/GenBank/DDBJ databases">
        <title>Complete Genome Sequence of Brevibacterium linens SMQ-1335.</title>
        <authorList>
            <person name="de Melo A.G."/>
            <person name="Labrie S.J."/>
            <person name="Dumaresq J."/>
            <person name="Roberts R.J."/>
            <person name="Tremblay D.M."/>
            <person name="Moineau S."/>
        </authorList>
    </citation>
    <scope>NUCLEOTIDE SEQUENCE [LARGE SCALE GENOMIC DNA]</scope>
    <source>
        <strain evidence="2">SMQ-1335</strain>
    </source>
</reference>
<dbReference type="Proteomes" id="UP000094793">
    <property type="component" value="Chromosome"/>
</dbReference>